<feature type="region of interest" description="Disordered" evidence="1">
    <location>
        <begin position="1"/>
        <end position="22"/>
    </location>
</feature>
<name>A0A8C0VMD1_CYACU</name>
<evidence type="ECO:0000313" key="2">
    <source>
        <dbReference type="Ensembl" id="ENSCCEP00000023601.1"/>
    </source>
</evidence>
<sequence length="90" mass="9649">MQTLPTEPRTHVQSTPPCTTRAAGQTLLRAARKTLGHDKADLVLKNGLSFGGSPSPPQRCARRVQGWGIVATVSSELGNKDQTRWDAVLG</sequence>
<dbReference type="Proteomes" id="UP000694410">
    <property type="component" value="Unplaced"/>
</dbReference>
<proteinExistence type="predicted"/>
<reference evidence="2" key="2">
    <citation type="submission" date="2025-09" db="UniProtKB">
        <authorList>
            <consortium name="Ensembl"/>
        </authorList>
    </citation>
    <scope>IDENTIFICATION</scope>
</reference>
<keyword evidence="3" id="KW-1185">Reference proteome</keyword>
<protein>
    <submittedName>
        <fullName evidence="2">Uncharacterized protein</fullName>
    </submittedName>
</protein>
<feature type="compositionally biased region" description="Polar residues" evidence="1">
    <location>
        <begin position="1"/>
        <end position="18"/>
    </location>
</feature>
<accession>A0A8C0VMD1</accession>
<evidence type="ECO:0000256" key="1">
    <source>
        <dbReference type="SAM" id="MobiDB-lite"/>
    </source>
</evidence>
<dbReference type="Ensembl" id="ENSCCET00000035621.1">
    <property type="protein sequence ID" value="ENSCCEP00000023601.1"/>
    <property type="gene ID" value="ENSCCEG00000021094.1"/>
</dbReference>
<evidence type="ECO:0000313" key="3">
    <source>
        <dbReference type="Proteomes" id="UP000694410"/>
    </source>
</evidence>
<organism evidence="2 3">
    <name type="scientific">Cyanistes caeruleus</name>
    <name type="common">Eurasian blue tit</name>
    <name type="synonym">Parus caeruleus</name>
    <dbReference type="NCBI Taxonomy" id="156563"/>
    <lineage>
        <taxon>Eukaryota</taxon>
        <taxon>Metazoa</taxon>
        <taxon>Chordata</taxon>
        <taxon>Craniata</taxon>
        <taxon>Vertebrata</taxon>
        <taxon>Euteleostomi</taxon>
        <taxon>Archelosauria</taxon>
        <taxon>Archosauria</taxon>
        <taxon>Dinosauria</taxon>
        <taxon>Saurischia</taxon>
        <taxon>Theropoda</taxon>
        <taxon>Coelurosauria</taxon>
        <taxon>Aves</taxon>
        <taxon>Neognathae</taxon>
        <taxon>Neoaves</taxon>
        <taxon>Telluraves</taxon>
        <taxon>Australaves</taxon>
        <taxon>Passeriformes</taxon>
        <taxon>Paridae</taxon>
        <taxon>Cyanistes</taxon>
    </lineage>
</organism>
<dbReference type="AlphaFoldDB" id="A0A8C0VMD1"/>
<reference evidence="2" key="1">
    <citation type="submission" date="2025-08" db="UniProtKB">
        <authorList>
            <consortium name="Ensembl"/>
        </authorList>
    </citation>
    <scope>IDENTIFICATION</scope>
</reference>